<keyword evidence="6" id="KW-0464">Manganese</keyword>
<feature type="binding site" evidence="8">
    <location>
        <position position="219"/>
    </location>
    <ligand>
        <name>allantoate</name>
        <dbReference type="ChEBI" id="CHEBI:17536"/>
    </ligand>
</feature>
<dbReference type="InterPro" id="IPR010158">
    <property type="entry name" value="Amidase_Cbmase"/>
</dbReference>
<dbReference type="Pfam" id="PF07687">
    <property type="entry name" value="M20_dimer"/>
    <property type="match status" value="1"/>
</dbReference>
<feature type="binding site" evidence="7">
    <location>
        <position position="387"/>
    </location>
    <ligand>
        <name>Zn(2+)</name>
        <dbReference type="ChEBI" id="CHEBI:29105"/>
        <label>2</label>
    </ligand>
</feature>
<evidence type="ECO:0000256" key="5">
    <source>
        <dbReference type="ARBA" id="ARBA00022801"/>
    </source>
</evidence>
<feature type="binding site" evidence="8">
    <location>
        <position position="279"/>
    </location>
    <ligand>
        <name>allantoate</name>
        <dbReference type="ChEBI" id="CHEBI:17536"/>
    </ligand>
</feature>
<dbReference type="InterPro" id="IPR036264">
    <property type="entry name" value="Bact_exopeptidase_dim_dom"/>
</dbReference>
<dbReference type="PANTHER" id="PTHR32494">
    <property type="entry name" value="ALLANTOATE DEIMINASE-RELATED"/>
    <property type="match status" value="1"/>
</dbReference>
<evidence type="ECO:0000256" key="6">
    <source>
        <dbReference type="ARBA" id="ARBA00023211"/>
    </source>
</evidence>
<evidence type="ECO:0000256" key="4">
    <source>
        <dbReference type="ARBA" id="ARBA00022723"/>
    </source>
</evidence>
<dbReference type="Proteomes" id="UP001060919">
    <property type="component" value="Chromosome"/>
</dbReference>
<evidence type="ECO:0000313" key="11">
    <source>
        <dbReference type="Proteomes" id="UP001060919"/>
    </source>
</evidence>
<dbReference type="SUPFAM" id="SSF55031">
    <property type="entry name" value="Bacterial exopeptidase dimerisation domain"/>
    <property type="match status" value="1"/>
</dbReference>
<comment type="subunit">
    <text evidence="3">Homodimer.</text>
</comment>
<dbReference type="Gene3D" id="3.30.70.360">
    <property type="match status" value="1"/>
</dbReference>
<feature type="binding site" evidence="7">
    <location>
        <position position="95"/>
    </location>
    <ligand>
        <name>Zn(2+)</name>
        <dbReference type="ChEBI" id="CHEBI:29105"/>
        <label>2</label>
    </ligand>
</feature>
<keyword evidence="5" id="KW-0378">Hydrolase</keyword>
<keyword evidence="7" id="KW-0862">Zinc</keyword>
<dbReference type="InterPro" id="IPR011650">
    <property type="entry name" value="Peptidase_M20_dimer"/>
</dbReference>
<protein>
    <submittedName>
        <fullName evidence="10">M20 family metallo-hydrolase</fullName>
    </submittedName>
</protein>
<sequence>MPNQKLIQRVKRIAERIEILAHVSEEPNNLVRTYGSQALDRANQLVVEWMQAAGLKTTIDTIGNVRGRLPATNNSNKVFVMGSHLDTVKNAGKYDGPLGLLIALDVVEELGKTHKYRPFNIEVVGFCDEEGVRFTTTYLGSSALSNTFQESWLDLRDDAGISLAEVIQEKGGDVQKIQEESLSSDECLGYYEVHIEQGPVLENETISVGVVTSIAAQTRVDLRFIGKAGHAGTTPMDARQDALCAAADFITAVENYSKLSDQEITATVGKLTVEPNVSNVIPNEVHCSLDLRSPNNQGMYLALEELEGITANFCEKRKIDFKWTVLQQNEAVFFDPYLYKLLEEAVLEVGMPKLVRLTSGAGHDAVALSPIMPVSMLFIQCKDGISHHPDEFVAFEHIKDGVCVSDCFVAQLIASYQKQPILQTTINS</sequence>
<evidence type="ECO:0000256" key="1">
    <source>
        <dbReference type="ARBA" id="ARBA00001936"/>
    </source>
</evidence>
<accession>A0A915YAH6</accession>
<dbReference type="NCBIfam" id="TIGR01879">
    <property type="entry name" value="hydantase"/>
    <property type="match status" value="1"/>
</dbReference>
<reference evidence="10" key="1">
    <citation type="submission" date="2022-09" db="EMBL/GenBank/DDBJ databases">
        <title>Aureispira anguillicida sp. nov., isolated from Leptocephalus of Japanese eel Anguilla japonica.</title>
        <authorList>
            <person name="Yuasa K."/>
            <person name="Mekata T."/>
            <person name="Ikunari K."/>
        </authorList>
    </citation>
    <scope>NUCLEOTIDE SEQUENCE</scope>
    <source>
        <strain evidence="10">EL160426</strain>
    </source>
</reference>
<evidence type="ECO:0000256" key="7">
    <source>
        <dbReference type="PIRSR" id="PIRSR001235-1"/>
    </source>
</evidence>
<dbReference type="Gene3D" id="3.40.630.10">
    <property type="entry name" value="Zn peptidases"/>
    <property type="match status" value="1"/>
</dbReference>
<feature type="binding site" evidence="7">
    <location>
        <position position="130"/>
    </location>
    <ligand>
        <name>Zn(2+)</name>
        <dbReference type="ChEBI" id="CHEBI:29105"/>
        <label>2</label>
    </ligand>
</feature>
<comment type="cofactor">
    <cofactor evidence="1">
        <name>Mn(2+)</name>
        <dbReference type="ChEBI" id="CHEBI:29035"/>
    </cofactor>
</comment>
<gene>
    <name evidence="10" type="ORF">AsAng_0004110</name>
</gene>
<organism evidence="10 11">
    <name type="scientific">Aureispira anguillae</name>
    <dbReference type="NCBI Taxonomy" id="2864201"/>
    <lineage>
        <taxon>Bacteria</taxon>
        <taxon>Pseudomonadati</taxon>
        <taxon>Bacteroidota</taxon>
        <taxon>Saprospiria</taxon>
        <taxon>Saprospirales</taxon>
        <taxon>Saprospiraceae</taxon>
        <taxon>Aureispira</taxon>
    </lineage>
</organism>
<dbReference type="SUPFAM" id="SSF53187">
    <property type="entry name" value="Zn-dependent exopeptidases"/>
    <property type="match status" value="1"/>
</dbReference>
<evidence type="ECO:0000313" key="10">
    <source>
        <dbReference type="EMBL" id="BDS09707.1"/>
    </source>
</evidence>
<dbReference type="AlphaFoldDB" id="A0A915YAH6"/>
<keyword evidence="4 7" id="KW-0479">Metal-binding</keyword>
<dbReference type="GO" id="GO:0016813">
    <property type="term" value="F:hydrolase activity, acting on carbon-nitrogen (but not peptide) bonds, in linear amidines"/>
    <property type="evidence" value="ECO:0007669"/>
    <property type="project" value="InterPro"/>
</dbReference>
<evidence type="ECO:0000259" key="9">
    <source>
        <dbReference type="Pfam" id="PF07687"/>
    </source>
</evidence>
<proteinExistence type="inferred from homology"/>
<dbReference type="Pfam" id="PF01546">
    <property type="entry name" value="Peptidase_M20"/>
    <property type="match status" value="1"/>
</dbReference>
<feature type="binding site" evidence="7">
    <location>
        <position position="84"/>
    </location>
    <ligand>
        <name>Zn(2+)</name>
        <dbReference type="ChEBI" id="CHEBI:29105"/>
        <label>1</label>
    </ligand>
</feature>
<dbReference type="EMBL" id="AP026867">
    <property type="protein sequence ID" value="BDS09707.1"/>
    <property type="molecule type" value="Genomic_DNA"/>
</dbReference>
<dbReference type="PIRSF" id="PIRSF001235">
    <property type="entry name" value="Amidase_carbamoylase"/>
    <property type="match status" value="1"/>
</dbReference>
<feature type="binding site" evidence="8">
    <location>
        <position position="292"/>
    </location>
    <ligand>
        <name>allantoate</name>
        <dbReference type="ChEBI" id="CHEBI:17536"/>
    </ligand>
</feature>
<dbReference type="PANTHER" id="PTHR32494:SF19">
    <property type="entry name" value="ALLANTOATE DEIMINASE-RELATED"/>
    <property type="match status" value="1"/>
</dbReference>
<comment type="cofactor">
    <cofactor evidence="7">
        <name>Zn(2+)</name>
        <dbReference type="ChEBI" id="CHEBI:29105"/>
    </cofactor>
    <text evidence="7">Binds 2 Zn(2+) ions per subunit.</text>
</comment>
<evidence type="ECO:0000256" key="8">
    <source>
        <dbReference type="PIRSR" id="PIRSR001235-2"/>
    </source>
</evidence>
<feature type="domain" description="Peptidase M20 dimerisation" evidence="9">
    <location>
        <begin position="220"/>
        <end position="300"/>
    </location>
</feature>
<evidence type="ECO:0000256" key="2">
    <source>
        <dbReference type="ARBA" id="ARBA00006153"/>
    </source>
</evidence>
<keyword evidence="11" id="KW-1185">Reference proteome</keyword>
<evidence type="ECO:0000256" key="3">
    <source>
        <dbReference type="ARBA" id="ARBA00011738"/>
    </source>
</evidence>
<dbReference type="CDD" id="cd03884">
    <property type="entry name" value="M20_bAS"/>
    <property type="match status" value="1"/>
</dbReference>
<feature type="binding site" evidence="7">
    <location>
        <position position="194"/>
    </location>
    <ligand>
        <name>Zn(2+)</name>
        <dbReference type="ChEBI" id="CHEBI:29105"/>
        <label>1</label>
    </ligand>
</feature>
<dbReference type="KEGG" id="aup:AsAng_0004110"/>
<dbReference type="GO" id="GO:0046872">
    <property type="term" value="F:metal ion binding"/>
    <property type="evidence" value="ECO:0007669"/>
    <property type="project" value="UniProtKB-KW"/>
</dbReference>
<feature type="binding site" evidence="7">
    <location>
        <position position="95"/>
    </location>
    <ligand>
        <name>Zn(2+)</name>
        <dbReference type="ChEBI" id="CHEBI:29105"/>
        <label>1</label>
    </ligand>
</feature>
<comment type="similarity">
    <text evidence="2">Belongs to the peptidase M20 family.</text>
</comment>
<dbReference type="RefSeq" id="WP_264791073.1">
    <property type="nucleotide sequence ID" value="NZ_AP026867.1"/>
</dbReference>
<dbReference type="InterPro" id="IPR002933">
    <property type="entry name" value="Peptidase_M20"/>
</dbReference>
<name>A0A915YAH6_9BACT</name>